<dbReference type="EMBL" id="CP066776">
    <property type="protein sequence ID" value="QQL44610.1"/>
    <property type="molecule type" value="Genomic_DNA"/>
</dbReference>
<protein>
    <submittedName>
        <fullName evidence="1">Uncharacterized protein</fullName>
    </submittedName>
</protein>
<dbReference type="KEGG" id="soa:G3M56_012065"/>
<name>A0A6B3LBN4_9BACT</name>
<evidence type="ECO:0000313" key="1">
    <source>
        <dbReference type="EMBL" id="QQL44610.1"/>
    </source>
</evidence>
<organism evidence="1 2">
    <name type="scientific">Sulfuriroseicoccus oceanibius</name>
    <dbReference type="NCBI Taxonomy" id="2707525"/>
    <lineage>
        <taxon>Bacteria</taxon>
        <taxon>Pseudomonadati</taxon>
        <taxon>Verrucomicrobiota</taxon>
        <taxon>Verrucomicrobiia</taxon>
        <taxon>Verrucomicrobiales</taxon>
        <taxon>Verrucomicrobiaceae</taxon>
        <taxon>Sulfuriroseicoccus</taxon>
    </lineage>
</organism>
<keyword evidence="2" id="KW-1185">Reference proteome</keyword>
<accession>A0A6B3LBN4</accession>
<proteinExistence type="predicted"/>
<evidence type="ECO:0000313" key="2">
    <source>
        <dbReference type="Proteomes" id="UP000475117"/>
    </source>
</evidence>
<sequence>MSVLTRVQDAFRSAKGPAFYKFSSNGHFYNDDIGAEIESALLNLDPSDLTKDDINPDPLAEFLPSWTTDQGLRWLIPGIVRVALEPGAESPEILDDLFSELRKRLKDDPEFLSHEECQLLDEAYEQSWSAVFPYKPMANKPALGNRDGAGGCSQDL</sequence>
<gene>
    <name evidence="1" type="ORF">G3M56_012065</name>
</gene>
<dbReference type="Proteomes" id="UP000475117">
    <property type="component" value="Chromosome"/>
</dbReference>
<reference evidence="1 2" key="1">
    <citation type="submission" date="2020-12" db="EMBL/GenBank/DDBJ databases">
        <title>Sulforoseuscoccus oceanibium gen. nov., sp. nov., a representative of the phylum Verrucomicrobia with special cytoplasmic membrane, and proposal of Sulforoseuscoccusaceae fam. nov.</title>
        <authorList>
            <person name="Xi F."/>
        </authorList>
    </citation>
    <scope>NUCLEOTIDE SEQUENCE [LARGE SCALE GENOMIC DNA]</scope>
    <source>
        <strain evidence="1 2">T37</strain>
    </source>
</reference>
<dbReference type="RefSeq" id="WP_164365739.1">
    <property type="nucleotide sequence ID" value="NZ_CP066776.1"/>
</dbReference>
<dbReference type="AlphaFoldDB" id="A0A6B3LBN4"/>